<keyword evidence="1" id="KW-0175">Coiled coil</keyword>
<evidence type="ECO:0000256" key="2">
    <source>
        <dbReference type="SAM" id="SignalP"/>
    </source>
</evidence>
<accession>A0AAN9AGF3</accession>
<gene>
    <name evidence="3" type="ORF">SK128_013410</name>
</gene>
<evidence type="ECO:0000313" key="3">
    <source>
        <dbReference type="EMBL" id="KAK7086406.1"/>
    </source>
</evidence>
<proteinExistence type="predicted"/>
<keyword evidence="2" id="KW-0732">Signal</keyword>
<protein>
    <submittedName>
        <fullName evidence="3">Uncharacterized protein</fullName>
    </submittedName>
</protein>
<dbReference type="AlphaFoldDB" id="A0AAN9AGF3"/>
<feature type="chain" id="PRO_5043000687" evidence="2">
    <location>
        <begin position="26"/>
        <end position="193"/>
    </location>
</feature>
<comment type="caution">
    <text evidence="3">The sequence shown here is derived from an EMBL/GenBank/DDBJ whole genome shotgun (WGS) entry which is preliminary data.</text>
</comment>
<feature type="signal peptide" evidence="2">
    <location>
        <begin position="1"/>
        <end position="25"/>
    </location>
</feature>
<sequence length="193" mass="21650">MSSSFPVVTLMTFIGLLTFPQSISGTTTGLTQTSFFSTDSGFSGATSSSFVGPDGIRKGECSYTNKEGRSVTIKFEETAGGQVTARTESNDVTDADAELKICQAEIAQLEQNLSTSFQESQQRHSESMAELEANMRDQMALFNRQQESFAEQHRQFLRQMSDFNKKMEEQSRQFQQSFRSQQQPINPFGFSFF</sequence>
<reference evidence="3 4" key="1">
    <citation type="submission" date="2023-11" db="EMBL/GenBank/DDBJ databases">
        <title>Halocaridina rubra genome assembly.</title>
        <authorList>
            <person name="Smith C."/>
        </authorList>
    </citation>
    <scope>NUCLEOTIDE SEQUENCE [LARGE SCALE GENOMIC DNA]</scope>
    <source>
        <strain evidence="3">EP-1</strain>
        <tissue evidence="3">Whole</tissue>
    </source>
</reference>
<name>A0AAN9AGF3_HALRR</name>
<dbReference type="Proteomes" id="UP001381693">
    <property type="component" value="Unassembled WGS sequence"/>
</dbReference>
<evidence type="ECO:0000313" key="4">
    <source>
        <dbReference type="Proteomes" id="UP001381693"/>
    </source>
</evidence>
<dbReference type="EMBL" id="JAXCGZ010000212">
    <property type="protein sequence ID" value="KAK7086406.1"/>
    <property type="molecule type" value="Genomic_DNA"/>
</dbReference>
<keyword evidence="4" id="KW-1185">Reference proteome</keyword>
<evidence type="ECO:0000256" key="1">
    <source>
        <dbReference type="SAM" id="Coils"/>
    </source>
</evidence>
<organism evidence="3 4">
    <name type="scientific">Halocaridina rubra</name>
    <name type="common">Hawaiian red shrimp</name>
    <dbReference type="NCBI Taxonomy" id="373956"/>
    <lineage>
        <taxon>Eukaryota</taxon>
        <taxon>Metazoa</taxon>
        <taxon>Ecdysozoa</taxon>
        <taxon>Arthropoda</taxon>
        <taxon>Crustacea</taxon>
        <taxon>Multicrustacea</taxon>
        <taxon>Malacostraca</taxon>
        <taxon>Eumalacostraca</taxon>
        <taxon>Eucarida</taxon>
        <taxon>Decapoda</taxon>
        <taxon>Pleocyemata</taxon>
        <taxon>Caridea</taxon>
        <taxon>Atyoidea</taxon>
        <taxon>Atyidae</taxon>
        <taxon>Halocaridina</taxon>
    </lineage>
</organism>
<feature type="coiled-coil region" evidence="1">
    <location>
        <begin position="92"/>
        <end position="148"/>
    </location>
</feature>